<organism evidence="1 2">
    <name type="scientific">Passalora fulva</name>
    <name type="common">Tomato leaf mold</name>
    <name type="synonym">Cladosporium fulvum</name>
    <dbReference type="NCBI Taxonomy" id="5499"/>
    <lineage>
        <taxon>Eukaryota</taxon>
        <taxon>Fungi</taxon>
        <taxon>Dikarya</taxon>
        <taxon>Ascomycota</taxon>
        <taxon>Pezizomycotina</taxon>
        <taxon>Dothideomycetes</taxon>
        <taxon>Dothideomycetidae</taxon>
        <taxon>Mycosphaerellales</taxon>
        <taxon>Mycosphaerellaceae</taxon>
        <taxon>Fulvia</taxon>
    </lineage>
</organism>
<evidence type="ECO:0000313" key="1">
    <source>
        <dbReference type="EMBL" id="UJO14827.1"/>
    </source>
</evidence>
<dbReference type="AlphaFoldDB" id="A0A9Q8LCB3"/>
<accession>A0A9Q8LCB3</accession>
<reference evidence="1" key="2">
    <citation type="journal article" date="2022" name="Microb. Genom.">
        <title>A chromosome-scale genome assembly of the tomato pathogen Cladosporium fulvum reveals a compartmentalized genome architecture and the presence of a dispensable chromosome.</title>
        <authorList>
            <person name="Zaccaron A.Z."/>
            <person name="Chen L.H."/>
            <person name="Samaras A."/>
            <person name="Stergiopoulos I."/>
        </authorList>
    </citation>
    <scope>NUCLEOTIDE SEQUENCE</scope>
    <source>
        <strain evidence="1">Race5_Kim</strain>
    </source>
</reference>
<name>A0A9Q8LCB3_PASFU</name>
<keyword evidence="2" id="KW-1185">Reference proteome</keyword>
<reference evidence="1" key="1">
    <citation type="submission" date="2021-12" db="EMBL/GenBank/DDBJ databases">
        <authorList>
            <person name="Zaccaron A."/>
            <person name="Stergiopoulos I."/>
        </authorList>
    </citation>
    <scope>NUCLEOTIDE SEQUENCE</scope>
    <source>
        <strain evidence="1">Race5_Kim</strain>
    </source>
</reference>
<evidence type="ECO:0000313" key="2">
    <source>
        <dbReference type="Proteomes" id="UP000756132"/>
    </source>
</evidence>
<dbReference type="RefSeq" id="XP_047759193.1">
    <property type="nucleotide sequence ID" value="XM_047907696.1"/>
</dbReference>
<dbReference type="KEGG" id="ffu:CLAFUR5_08548"/>
<dbReference type="EMBL" id="CP090165">
    <property type="protein sequence ID" value="UJO14827.1"/>
    <property type="molecule type" value="Genomic_DNA"/>
</dbReference>
<dbReference type="Proteomes" id="UP000756132">
    <property type="component" value="Chromosome 3"/>
</dbReference>
<proteinExistence type="predicted"/>
<protein>
    <submittedName>
        <fullName evidence="1">Uncharacterized protein</fullName>
    </submittedName>
</protein>
<dbReference type="GeneID" id="71988426"/>
<gene>
    <name evidence="1" type="ORF">CLAFUR5_08548</name>
</gene>
<sequence length="148" mass="16066">MTAYSGGGGHLVDNNRMTVSRGCHSLMHWPSPAPTTAGAHVQDRLRPSMSIAPTTISTTEATHTSGRQGKTVPATTFTLDLQGTDTIIVTVYVEGHLVQMSSIEVPEPGVYLYRAGSVLESWTATKVRTEDTQLSNLIHLGSRHEYHH</sequence>